<evidence type="ECO:0000256" key="2">
    <source>
        <dbReference type="ARBA" id="ARBA00023125"/>
    </source>
</evidence>
<name>A0A231H466_9NOCA</name>
<accession>A0A231H466</accession>
<dbReference type="GO" id="GO:0003700">
    <property type="term" value="F:DNA-binding transcription factor activity"/>
    <property type="evidence" value="ECO:0007669"/>
    <property type="project" value="InterPro"/>
</dbReference>
<evidence type="ECO:0000256" key="3">
    <source>
        <dbReference type="ARBA" id="ARBA00023163"/>
    </source>
</evidence>
<organism evidence="5 6">
    <name type="scientific">Nocardia cerradoensis</name>
    <dbReference type="NCBI Taxonomy" id="85688"/>
    <lineage>
        <taxon>Bacteria</taxon>
        <taxon>Bacillati</taxon>
        <taxon>Actinomycetota</taxon>
        <taxon>Actinomycetes</taxon>
        <taxon>Mycobacteriales</taxon>
        <taxon>Nocardiaceae</taxon>
        <taxon>Nocardia</taxon>
    </lineage>
</organism>
<dbReference type="SMART" id="SM00342">
    <property type="entry name" value="HTH_ARAC"/>
    <property type="match status" value="1"/>
</dbReference>
<evidence type="ECO:0000313" key="5">
    <source>
        <dbReference type="EMBL" id="OXR43651.1"/>
    </source>
</evidence>
<dbReference type="PANTHER" id="PTHR46796">
    <property type="entry name" value="HTH-TYPE TRANSCRIPTIONAL ACTIVATOR RHAS-RELATED"/>
    <property type="match status" value="1"/>
</dbReference>
<reference evidence="5 6" key="1">
    <citation type="submission" date="2017-07" db="EMBL/GenBank/DDBJ databases">
        <title>First draft Genome Sequence of Nocardia cerradoensis isolated from human infection.</title>
        <authorList>
            <person name="Carrasco G."/>
        </authorList>
    </citation>
    <scope>NUCLEOTIDE SEQUENCE [LARGE SCALE GENOMIC DNA]</scope>
    <source>
        <strain evidence="5 6">CNM20130759</strain>
    </source>
</reference>
<evidence type="ECO:0000256" key="1">
    <source>
        <dbReference type="ARBA" id="ARBA00023015"/>
    </source>
</evidence>
<dbReference type="PANTHER" id="PTHR46796:SF12">
    <property type="entry name" value="HTH-TYPE DNA-BINDING TRANSCRIPTIONAL ACTIVATOR EUTR"/>
    <property type="match status" value="1"/>
</dbReference>
<sequence>MTEPKGYDARHQTSRWSSAHVRTTDADQAVHEISAVFSNHELAVLGPSEQLEVRLHARTTGLLTLADISHGTEVIVHPGELRSYYEINIPIAGGTTSHCGTDEVESNPQRAAIFTPHKESRMRWSADCRQIAVKVGKELLDSTLESLLGYPPDEVPEFSMGFDITSQPGRSWLNAVLLLREAIDNNAPDFVLRPLEELVVAQLVAAQPNNFTGRLTGAPRPPRPRTIARVIDFIEAEPGAAHTASALAAVAGTSVRSLQAAFTEHLGLTPMEYVRRVRLARCRQAFLTADPSDRQTVADIAFQNGFAHLPRFAAAYRKLYHESPSDTLRKRRG</sequence>
<dbReference type="Pfam" id="PF14525">
    <property type="entry name" value="AraC_binding_2"/>
    <property type="match status" value="1"/>
</dbReference>
<protein>
    <submittedName>
        <fullName evidence="5">HTH-type transcriptional activator RhaS</fullName>
    </submittedName>
</protein>
<dbReference type="Pfam" id="PF12833">
    <property type="entry name" value="HTH_18"/>
    <property type="match status" value="1"/>
</dbReference>
<dbReference type="InterPro" id="IPR050204">
    <property type="entry name" value="AraC_XylS_family_regulators"/>
</dbReference>
<evidence type="ECO:0000313" key="6">
    <source>
        <dbReference type="Proteomes" id="UP000215506"/>
    </source>
</evidence>
<dbReference type="InterPro" id="IPR009057">
    <property type="entry name" value="Homeodomain-like_sf"/>
</dbReference>
<dbReference type="SUPFAM" id="SSF46689">
    <property type="entry name" value="Homeodomain-like"/>
    <property type="match status" value="1"/>
</dbReference>
<dbReference type="EMBL" id="NGAF01000009">
    <property type="protein sequence ID" value="OXR43651.1"/>
    <property type="molecule type" value="Genomic_DNA"/>
</dbReference>
<dbReference type="InterPro" id="IPR035418">
    <property type="entry name" value="AraC-bd_2"/>
</dbReference>
<keyword evidence="6" id="KW-1185">Reference proteome</keyword>
<comment type="caution">
    <text evidence="5">The sequence shown here is derived from an EMBL/GenBank/DDBJ whole genome shotgun (WGS) entry which is preliminary data.</text>
</comment>
<keyword evidence="3" id="KW-0804">Transcription</keyword>
<keyword evidence="2" id="KW-0238">DNA-binding</keyword>
<dbReference type="AlphaFoldDB" id="A0A231H466"/>
<dbReference type="PROSITE" id="PS01124">
    <property type="entry name" value="HTH_ARAC_FAMILY_2"/>
    <property type="match status" value="1"/>
</dbReference>
<dbReference type="Proteomes" id="UP000215506">
    <property type="component" value="Unassembled WGS sequence"/>
</dbReference>
<dbReference type="GO" id="GO:0043565">
    <property type="term" value="F:sequence-specific DNA binding"/>
    <property type="evidence" value="ECO:0007669"/>
    <property type="project" value="InterPro"/>
</dbReference>
<evidence type="ECO:0000259" key="4">
    <source>
        <dbReference type="PROSITE" id="PS01124"/>
    </source>
</evidence>
<keyword evidence="1" id="KW-0805">Transcription regulation</keyword>
<dbReference type="Gene3D" id="1.10.10.60">
    <property type="entry name" value="Homeodomain-like"/>
    <property type="match status" value="1"/>
</dbReference>
<dbReference type="InterPro" id="IPR018060">
    <property type="entry name" value="HTH_AraC"/>
</dbReference>
<proteinExistence type="predicted"/>
<feature type="domain" description="HTH araC/xylS-type" evidence="4">
    <location>
        <begin position="228"/>
        <end position="330"/>
    </location>
</feature>
<gene>
    <name evidence="5" type="primary">rhaS_2</name>
    <name evidence="5" type="ORF">B7C42_04519</name>
</gene>